<feature type="transmembrane region" description="Helical" evidence="1">
    <location>
        <begin position="364"/>
        <end position="390"/>
    </location>
</feature>
<dbReference type="InterPro" id="IPR005182">
    <property type="entry name" value="YdbS-like_PH"/>
</dbReference>
<protein>
    <submittedName>
        <fullName evidence="3">PH domain-containing protein</fullName>
    </submittedName>
</protein>
<evidence type="ECO:0000256" key="1">
    <source>
        <dbReference type="SAM" id="Phobius"/>
    </source>
</evidence>
<dbReference type="Proteomes" id="UP000323317">
    <property type="component" value="Unassembled WGS sequence"/>
</dbReference>
<feature type="domain" description="YdbS-like PH" evidence="2">
    <location>
        <begin position="400"/>
        <end position="480"/>
    </location>
</feature>
<proteinExistence type="predicted"/>
<evidence type="ECO:0000259" key="2">
    <source>
        <dbReference type="Pfam" id="PF03703"/>
    </source>
</evidence>
<evidence type="ECO:0000313" key="4">
    <source>
        <dbReference type="Proteomes" id="UP000323317"/>
    </source>
</evidence>
<comment type="caution">
    <text evidence="3">The sequence shown here is derived from an EMBL/GenBank/DDBJ whole genome shotgun (WGS) entry which is preliminary data.</text>
</comment>
<feature type="domain" description="YdbS-like PH" evidence="2">
    <location>
        <begin position="258"/>
        <end position="328"/>
    </location>
</feature>
<name>A0A5D4K820_9BACI</name>
<dbReference type="PANTHER" id="PTHR34473">
    <property type="entry name" value="UPF0699 TRANSMEMBRANE PROTEIN YDBS"/>
    <property type="match status" value="1"/>
</dbReference>
<dbReference type="InterPro" id="IPR014529">
    <property type="entry name" value="UCP026631"/>
</dbReference>
<sequence>MSEKKKLHPISAVANFLKQLKELIIPFVFLVFINRGESADGIWGWLPFIIGAAILVVLLIAGIIKWLRFAYWLEDGELRIEYGLFVKKKRYIPFERIQSLNLTEGILQRPFGLVKVKVETAGSTDMKQAEAELTAISKAEAGELQRIINEAKTAKRNKVAEEENEVVQESGEVIFKMTFRDLLLMGTTSGGAGVVISGVLIFLSQFDELIPYERVFNEVEQFVRSGVLLVTFVVIAGLLIAWVAAIIGTLIVYADFTVKKQGDDLIITRGLMEKKQMTVPLNRIQGVRMEENILRQPLGFATVKIESAGGSILEKESSTIQILPMVKKRRVAEIMKDVLPEYNFTVDLMPVPKRSLKRYLFRESLLVSAAVIGLSIAFWPLGLWSLLLYLPFWLFGYSKYRSAGWNINDTQLTLRHRFIEKNTLFMKKYRIQSLETTQNIFQGKKELANIKAIVKSGEAGAAGKVIDLDDESVRSIYQWYYPEKQSL</sequence>
<dbReference type="AlphaFoldDB" id="A0A5D4K820"/>
<dbReference type="Pfam" id="PF03703">
    <property type="entry name" value="bPH_2"/>
    <property type="match status" value="3"/>
</dbReference>
<keyword evidence="1" id="KW-0812">Transmembrane</keyword>
<reference evidence="3 4" key="1">
    <citation type="submission" date="2019-08" db="EMBL/GenBank/DDBJ databases">
        <title>Bacillus genomes from the desert of Cuatro Cienegas, Coahuila.</title>
        <authorList>
            <person name="Olmedo-Alvarez G."/>
        </authorList>
    </citation>
    <scope>NUCLEOTIDE SEQUENCE [LARGE SCALE GENOMIC DNA]</scope>
    <source>
        <strain evidence="3 4">CH40_1T</strain>
    </source>
</reference>
<feature type="transmembrane region" description="Helical" evidence="1">
    <location>
        <begin position="42"/>
        <end position="64"/>
    </location>
</feature>
<keyword evidence="1" id="KW-1133">Transmembrane helix</keyword>
<keyword evidence="1" id="KW-0472">Membrane</keyword>
<feature type="domain" description="YdbS-like PH" evidence="2">
    <location>
        <begin position="66"/>
        <end position="148"/>
    </location>
</feature>
<feature type="transmembrane region" description="Helical" evidence="1">
    <location>
        <begin position="182"/>
        <end position="206"/>
    </location>
</feature>
<evidence type="ECO:0000313" key="3">
    <source>
        <dbReference type="EMBL" id="TYR73392.1"/>
    </source>
</evidence>
<dbReference type="EMBL" id="VTEH01000019">
    <property type="protein sequence ID" value="TYR73392.1"/>
    <property type="molecule type" value="Genomic_DNA"/>
</dbReference>
<accession>A0A5D4K820</accession>
<gene>
    <name evidence="3" type="ORF">FZC79_19160</name>
</gene>
<organism evidence="3 4">
    <name type="scientific">Rossellomorea vietnamensis</name>
    <dbReference type="NCBI Taxonomy" id="218284"/>
    <lineage>
        <taxon>Bacteria</taxon>
        <taxon>Bacillati</taxon>
        <taxon>Bacillota</taxon>
        <taxon>Bacilli</taxon>
        <taxon>Bacillales</taxon>
        <taxon>Bacillaceae</taxon>
        <taxon>Rossellomorea</taxon>
    </lineage>
</organism>
<dbReference type="PIRSF" id="PIRSF026631">
    <property type="entry name" value="UCP026631"/>
    <property type="match status" value="1"/>
</dbReference>
<dbReference type="PANTHER" id="PTHR34473:SF2">
    <property type="entry name" value="UPF0699 TRANSMEMBRANE PROTEIN YDBT"/>
    <property type="match status" value="1"/>
</dbReference>
<feature type="transmembrane region" description="Helical" evidence="1">
    <location>
        <begin position="226"/>
        <end position="253"/>
    </location>
</feature>